<evidence type="ECO:0000256" key="11">
    <source>
        <dbReference type="ARBA" id="ARBA00061029"/>
    </source>
</evidence>
<dbReference type="InterPro" id="IPR008995">
    <property type="entry name" value="Mo/tungstate-bd_C_term_dom"/>
</dbReference>
<evidence type="ECO:0000256" key="4">
    <source>
        <dbReference type="ARBA" id="ARBA00022741"/>
    </source>
</evidence>
<dbReference type="SMART" id="SM00382">
    <property type="entry name" value="AAA"/>
    <property type="match status" value="1"/>
</dbReference>
<comment type="subunit">
    <text evidence="12">The complex is composed of two ATP-binding proteins (XacJ and XacK), two transmembrane proteins (XacH and XacI) and a solute-binding protein (XacG).</text>
</comment>
<evidence type="ECO:0000256" key="1">
    <source>
        <dbReference type="ARBA" id="ARBA00004202"/>
    </source>
</evidence>
<dbReference type="PANTHER" id="PTHR43875:SF15">
    <property type="entry name" value="TREHALOSE IMPORT ATP-BINDING PROTEIN SUGC"/>
    <property type="match status" value="1"/>
</dbReference>
<dbReference type="GO" id="GO:0016887">
    <property type="term" value="F:ATP hydrolysis activity"/>
    <property type="evidence" value="ECO:0007669"/>
    <property type="project" value="InterPro"/>
</dbReference>
<dbReference type="SUPFAM" id="SSF52540">
    <property type="entry name" value="P-loop containing nucleoside triphosphate hydrolases"/>
    <property type="match status" value="1"/>
</dbReference>
<comment type="caution">
    <text evidence="16">The sequence shown here is derived from an EMBL/GenBank/DDBJ whole genome shotgun (WGS) entry which is preliminary data.</text>
</comment>
<dbReference type="eggNOG" id="arCOG00177">
    <property type="taxonomic scope" value="Archaea"/>
</dbReference>
<dbReference type="Pfam" id="PF00005">
    <property type="entry name" value="ABC_tran"/>
    <property type="match status" value="1"/>
</dbReference>
<dbReference type="EMBL" id="AOIO01000003">
    <property type="protein sequence ID" value="ELZ06162.1"/>
    <property type="molecule type" value="Genomic_DNA"/>
</dbReference>
<keyword evidence="3" id="KW-1003">Cell membrane</keyword>
<dbReference type="SUPFAM" id="SSF50331">
    <property type="entry name" value="MOP-like"/>
    <property type="match status" value="1"/>
</dbReference>
<dbReference type="EC" id="7.5.2.13" evidence="13"/>
<dbReference type="GO" id="GO:0008643">
    <property type="term" value="P:carbohydrate transport"/>
    <property type="evidence" value="ECO:0007669"/>
    <property type="project" value="InterPro"/>
</dbReference>
<dbReference type="Gene3D" id="2.40.50.140">
    <property type="entry name" value="Nucleic acid-binding proteins"/>
    <property type="match status" value="1"/>
</dbReference>
<dbReference type="AlphaFoldDB" id="M0B6M3"/>
<evidence type="ECO:0000256" key="9">
    <source>
        <dbReference type="ARBA" id="ARBA00051890"/>
    </source>
</evidence>
<dbReference type="PATRIC" id="fig|29540.5.peg.311"/>
<evidence type="ECO:0000256" key="10">
    <source>
        <dbReference type="ARBA" id="ARBA00053454"/>
    </source>
</evidence>
<gene>
    <name evidence="16" type="ORF">C481_01480</name>
</gene>
<reference evidence="16 17" key="1">
    <citation type="journal article" date="2014" name="PLoS Genet.">
        <title>Phylogenetically driven sequencing of extremely halophilic archaea reveals strategies for static and dynamic osmo-response.</title>
        <authorList>
            <person name="Becker E.A."/>
            <person name="Seitzer P.M."/>
            <person name="Tritt A."/>
            <person name="Larsen D."/>
            <person name="Krusor M."/>
            <person name="Yao A.I."/>
            <person name="Wu D."/>
            <person name="Madern D."/>
            <person name="Eisen J.A."/>
            <person name="Darling A.E."/>
            <person name="Facciotti M.T."/>
        </authorList>
    </citation>
    <scope>NUCLEOTIDE SEQUENCE [LARGE SCALE GENOMIC DNA]</scope>
    <source>
        <strain evidence="16 17">DSM 12278</strain>
    </source>
</reference>
<keyword evidence="17" id="KW-1185">Reference proteome</keyword>
<sequence length="404" mass="44128">MGNVSLCDAFKRYDDIVAVNEMTLEIEDGEFLCLVGPSGCGKSTTLEMISGLTLPSDGTISIAGDDVTDDPPKDRDIAMVFQNIALFPHMDVYDNISFGLRLRDFERAEIDRRVEQAATIVKLDGMLDRSPKELSGGQQQRVGIARAIVREPAVFLMDEPLANLDAKLRVHMRTEIQRLQKELDITTVYVTHDQEEAMTMADRIAIIDQGVIQQCAPPLECYTRPANEFVATFIGSPSMNRFDGVVRDESIETEHLELALKPERGREYELGDEDGGRDVSVGVRPENVYLVSSDDEPASPSASFAAVVDVLEPVGDQTYAYVRPQSASAPPSTDGSLMGDATEQLLVSVDPDTSIGEDERIEVVFDREKVHVFDDASGDALTHGLVGPLPTDDAASSSEEVQGD</sequence>
<evidence type="ECO:0000256" key="13">
    <source>
        <dbReference type="ARBA" id="ARBA00066315"/>
    </source>
</evidence>
<protein>
    <recommendedName>
        <fullName evidence="13">ABC-type D-xylose/L-arabinose transporter</fullName>
        <ecNumber evidence="13">7.5.2.13</ecNumber>
    </recommendedName>
</protein>
<dbReference type="Proteomes" id="UP000011554">
    <property type="component" value="Unassembled WGS sequence"/>
</dbReference>
<evidence type="ECO:0000256" key="6">
    <source>
        <dbReference type="ARBA" id="ARBA00022967"/>
    </source>
</evidence>
<comment type="similarity">
    <text evidence="11">Belongs to the ABC transporter superfamily. Carbohydrate uptake transporter-1 (CUT1) (TC 3.A.1.1) family.</text>
</comment>
<feature type="domain" description="ABC transporter" evidence="15">
    <location>
        <begin position="4"/>
        <end position="234"/>
    </location>
</feature>
<dbReference type="InterPro" id="IPR027417">
    <property type="entry name" value="P-loop_NTPase"/>
</dbReference>
<dbReference type="InterPro" id="IPR017871">
    <property type="entry name" value="ABC_transporter-like_CS"/>
</dbReference>
<dbReference type="InterPro" id="IPR012340">
    <property type="entry name" value="NA-bd_OB-fold"/>
</dbReference>
<evidence type="ECO:0000256" key="2">
    <source>
        <dbReference type="ARBA" id="ARBA00022448"/>
    </source>
</evidence>
<evidence type="ECO:0000256" key="12">
    <source>
        <dbReference type="ARBA" id="ARBA00065962"/>
    </source>
</evidence>
<comment type="subcellular location">
    <subcellularLocation>
        <location evidence="1">Cell membrane</location>
        <topology evidence="1">Peripheral membrane protein</topology>
    </subcellularLocation>
</comment>
<organism evidence="16 17">
    <name type="scientific">Natrialba asiatica (strain ATCC 700177 / DSM 12278 / JCM 9576 / FERM P-10747 / NBRC 102637 / 172P1)</name>
    <dbReference type="NCBI Taxonomy" id="29540"/>
    <lineage>
        <taxon>Archaea</taxon>
        <taxon>Methanobacteriati</taxon>
        <taxon>Methanobacteriota</taxon>
        <taxon>Stenosarchaea group</taxon>
        <taxon>Halobacteria</taxon>
        <taxon>Halobacteriales</taxon>
        <taxon>Natrialbaceae</taxon>
        <taxon>Natrialba</taxon>
    </lineage>
</organism>
<dbReference type="InterPro" id="IPR003593">
    <property type="entry name" value="AAA+_ATPase"/>
</dbReference>
<keyword evidence="2" id="KW-0813">Transport</keyword>
<dbReference type="FunFam" id="3.40.50.300:FF:000042">
    <property type="entry name" value="Maltose/maltodextrin ABC transporter, ATP-binding protein"/>
    <property type="match status" value="1"/>
</dbReference>
<dbReference type="InterPro" id="IPR015855">
    <property type="entry name" value="ABC_transpr_MalK-like"/>
</dbReference>
<dbReference type="GO" id="GO:0140359">
    <property type="term" value="F:ABC-type transporter activity"/>
    <property type="evidence" value="ECO:0007669"/>
    <property type="project" value="InterPro"/>
</dbReference>
<keyword evidence="6" id="KW-1278">Translocase</keyword>
<dbReference type="PROSITE" id="PS00211">
    <property type="entry name" value="ABC_TRANSPORTER_1"/>
    <property type="match status" value="1"/>
</dbReference>
<proteinExistence type="inferred from homology"/>
<dbReference type="Gene3D" id="2.40.50.100">
    <property type="match status" value="1"/>
</dbReference>
<evidence type="ECO:0000259" key="15">
    <source>
        <dbReference type="PROSITE" id="PS50893"/>
    </source>
</evidence>
<name>M0B6M3_NATA1</name>
<feature type="region of interest" description="Disordered" evidence="14">
    <location>
        <begin position="376"/>
        <end position="404"/>
    </location>
</feature>
<dbReference type="STRING" id="29540.C481_01480"/>
<keyword evidence="4" id="KW-0547">Nucleotide-binding</keyword>
<comment type="catalytic activity">
    <reaction evidence="8">
        <text>D-xylose(out) + ATP + H2O = D-xylose(in) + ADP + phosphate + H(+)</text>
        <dbReference type="Rhea" id="RHEA:29899"/>
        <dbReference type="ChEBI" id="CHEBI:15377"/>
        <dbReference type="ChEBI" id="CHEBI:15378"/>
        <dbReference type="ChEBI" id="CHEBI:30616"/>
        <dbReference type="ChEBI" id="CHEBI:43474"/>
        <dbReference type="ChEBI" id="CHEBI:53455"/>
        <dbReference type="ChEBI" id="CHEBI:456216"/>
        <dbReference type="EC" id="7.5.2.13"/>
    </reaction>
    <physiologicalReaction direction="left-to-right" evidence="8">
        <dbReference type="Rhea" id="RHEA:29900"/>
    </physiologicalReaction>
</comment>
<evidence type="ECO:0000256" key="14">
    <source>
        <dbReference type="SAM" id="MobiDB-lite"/>
    </source>
</evidence>
<dbReference type="GO" id="GO:0055052">
    <property type="term" value="C:ATP-binding cassette (ABC) transporter complex, substrate-binding subunit-containing"/>
    <property type="evidence" value="ECO:0007669"/>
    <property type="project" value="TreeGrafter"/>
</dbReference>
<dbReference type="GO" id="GO:0005524">
    <property type="term" value="F:ATP binding"/>
    <property type="evidence" value="ECO:0007669"/>
    <property type="project" value="UniProtKB-KW"/>
</dbReference>
<evidence type="ECO:0000256" key="8">
    <source>
        <dbReference type="ARBA" id="ARBA00050355"/>
    </source>
</evidence>
<evidence type="ECO:0000256" key="5">
    <source>
        <dbReference type="ARBA" id="ARBA00022840"/>
    </source>
</evidence>
<dbReference type="PROSITE" id="PS50893">
    <property type="entry name" value="ABC_TRANSPORTER_2"/>
    <property type="match status" value="1"/>
</dbReference>
<dbReference type="InterPro" id="IPR003439">
    <property type="entry name" value="ABC_transporter-like_ATP-bd"/>
</dbReference>
<accession>M0B6M3</accession>
<dbReference type="Gene3D" id="3.40.50.300">
    <property type="entry name" value="P-loop containing nucleotide triphosphate hydrolases"/>
    <property type="match status" value="1"/>
</dbReference>
<evidence type="ECO:0000256" key="3">
    <source>
        <dbReference type="ARBA" id="ARBA00022475"/>
    </source>
</evidence>
<feature type="compositionally biased region" description="Polar residues" evidence="14">
    <location>
        <begin position="394"/>
        <end position="404"/>
    </location>
</feature>
<evidence type="ECO:0000313" key="17">
    <source>
        <dbReference type="Proteomes" id="UP000011554"/>
    </source>
</evidence>
<dbReference type="InterPro" id="IPR040582">
    <property type="entry name" value="OB_MalK-like"/>
</dbReference>
<dbReference type="Pfam" id="PF17912">
    <property type="entry name" value="OB_MalK"/>
    <property type="match status" value="1"/>
</dbReference>
<dbReference type="RefSeq" id="WP_006107009.1">
    <property type="nucleotide sequence ID" value="NZ_AOIO01000003.1"/>
</dbReference>
<dbReference type="CDD" id="cd03301">
    <property type="entry name" value="ABC_MalK_N"/>
    <property type="match status" value="1"/>
</dbReference>
<keyword evidence="5" id="KW-0067">ATP-binding</keyword>
<dbReference type="InterPro" id="IPR047641">
    <property type="entry name" value="ABC_transpr_MalK/UgpC-like"/>
</dbReference>
<dbReference type="PANTHER" id="PTHR43875">
    <property type="entry name" value="MALTODEXTRIN IMPORT ATP-BINDING PROTEIN MSMX"/>
    <property type="match status" value="1"/>
</dbReference>
<comment type="function">
    <text evidence="10">Part of the ABC transporter complex XacGHIJK involved in the uptake of xylose and arabinose. Responsible for energy coupling to the transport system.</text>
</comment>
<comment type="catalytic activity">
    <reaction evidence="9">
        <text>L-arabinose(out) + ATP + H2O = L-arabinose(in) + ADP + phosphate + H(+)</text>
        <dbReference type="Rhea" id="RHEA:30007"/>
        <dbReference type="ChEBI" id="CHEBI:15377"/>
        <dbReference type="ChEBI" id="CHEBI:15378"/>
        <dbReference type="ChEBI" id="CHEBI:17535"/>
        <dbReference type="ChEBI" id="CHEBI:30616"/>
        <dbReference type="ChEBI" id="CHEBI:43474"/>
        <dbReference type="ChEBI" id="CHEBI:456216"/>
        <dbReference type="EC" id="7.5.2.13"/>
    </reaction>
    <physiologicalReaction direction="left-to-right" evidence="9">
        <dbReference type="Rhea" id="RHEA:30008"/>
    </physiologicalReaction>
</comment>
<keyword evidence="7" id="KW-0472">Membrane</keyword>
<evidence type="ECO:0000313" key="16">
    <source>
        <dbReference type="EMBL" id="ELZ06162.1"/>
    </source>
</evidence>
<dbReference type="OrthoDB" id="18368at2157"/>
<evidence type="ECO:0000256" key="7">
    <source>
        <dbReference type="ARBA" id="ARBA00023136"/>
    </source>
</evidence>